<organism evidence="2 3">
    <name type="scientific">Pedococcus aerophilus</name>
    <dbReference type="NCBI Taxonomy" id="436356"/>
    <lineage>
        <taxon>Bacteria</taxon>
        <taxon>Bacillati</taxon>
        <taxon>Actinomycetota</taxon>
        <taxon>Actinomycetes</taxon>
        <taxon>Micrococcales</taxon>
        <taxon>Intrasporangiaceae</taxon>
        <taxon>Pedococcus</taxon>
    </lineage>
</organism>
<dbReference type="InterPro" id="IPR032716">
    <property type="entry name" value="ACC_epsilon"/>
</dbReference>
<dbReference type="Pfam" id="PF13822">
    <property type="entry name" value="ACC_epsilon"/>
    <property type="match status" value="1"/>
</dbReference>
<gene>
    <name evidence="2" type="ORF">GCM10009867_35860</name>
</gene>
<evidence type="ECO:0000256" key="1">
    <source>
        <dbReference type="SAM" id="MobiDB-lite"/>
    </source>
</evidence>
<proteinExistence type="predicted"/>
<accession>A0ABN3UVU9</accession>
<comment type="caution">
    <text evidence="2">The sequence shown here is derived from an EMBL/GenBank/DDBJ whole genome shotgun (WGS) entry which is preliminary data.</text>
</comment>
<evidence type="ECO:0000313" key="3">
    <source>
        <dbReference type="Proteomes" id="UP001501326"/>
    </source>
</evidence>
<name>A0ABN3UVU9_9MICO</name>
<dbReference type="EMBL" id="BAAARN010000005">
    <property type="protein sequence ID" value="GAA2739508.1"/>
    <property type="molecule type" value="Genomic_DNA"/>
</dbReference>
<feature type="region of interest" description="Disordered" evidence="1">
    <location>
        <begin position="50"/>
        <end position="90"/>
    </location>
</feature>
<keyword evidence="3" id="KW-1185">Reference proteome</keyword>
<evidence type="ECO:0000313" key="2">
    <source>
        <dbReference type="EMBL" id="GAA2739508.1"/>
    </source>
</evidence>
<protein>
    <recommendedName>
        <fullName evidence="4">Acyl-CoA carboxylase subunit epsilon</fullName>
    </recommendedName>
</protein>
<reference evidence="2 3" key="1">
    <citation type="journal article" date="2019" name="Int. J. Syst. Evol. Microbiol.">
        <title>The Global Catalogue of Microorganisms (GCM) 10K type strain sequencing project: providing services to taxonomists for standard genome sequencing and annotation.</title>
        <authorList>
            <consortium name="The Broad Institute Genomics Platform"/>
            <consortium name="The Broad Institute Genome Sequencing Center for Infectious Disease"/>
            <person name="Wu L."/>
            <person name="Ma J."/>
        </authorList>
    </citation>
    <scope>NUCLEOTIDE SEQUENCE [LARGE SCALE GENOMIC DNA]</scope>
    <source>
        <strain evidence="2 3">JCM 16378</strain>
    </source>
</reference>
<evidence type="ECO:0008006" key="4">
    <source>
        <dbReference type="Google" id="ProtNLM"/>
    </source>
</evidence>
<feature type="region of interest" description="Disordered" evidence="1">
    <location>
        <begin position="1"/>
        <end position="34"/>
    </location>
</feature>
<sequence>MTSSQAPSSKGAHSVTVDDKSTTTSPPLRLVRGEASPEEIAALFAVLSAASGGDDDTPAPRPTSAWTSRERLVRRPLTPGPGAWRASAWR</sequence>
<dbReference type="Proteomes" id="UP001501326">
    <property type="component" value="Unassembled WGS sequence"/>
</dbReference>